<feature type="non-terminal residue" evidence="1">
    <location>
        <position position="1"/>
    </location>
</feature>
<dbReference type="EMBL" id="KZ825433">
    <property type="protein sequence ID" value="RAH39781.1"/>
    <property type="molecule type" value="Genomic_DNA"/>
</dbReference>
<protein>
    <submittedName>
        <fullName evidence="1">Uncharacterized protein</fullName>
    </submittedName>
</protein>
<reference evidence="1" key="1">
    <citation type="submission" date="2018-02" db="EMBL/GenBank/DDBJ databases">
        <title>The genomes of Aspergillus section Nigri reveals drivers in fungal speciation.</title>
        <authorList>
            <consortium name="DOE Joint Genome Institute"/>
            <person name="Vesth T.C."/>
            <person name="Nybo J."/>
            <person name="Theobald S."/>
            <person name="Brandl J."/>
            <person name="Frisvad J.C."/>
            <person name="Nielsen K.F."/>
            <person name="Lyhne E.K."/>
            <person name="Kogle M.E."/>
            <person name="Kuo A."/>
            <person name="Riley R."/>
            <person name="Clum A."/>
            <person name="Nolan M."/>
            <person name="Lipzen A."/>
            <person name="Salamov A."/>
            <person name="Henrissat B."/>
            <person name="Wiebenga A."/>
            <person name="De vries R.P."/>
            <person name="Grigoriev I.V."/>
            <person name="Mortensen U.H."/>
            <person name="Andersen M.R."/>
            <person name="Baker S.E."/>
        </authorList>
    </citation>
    <scope>NUCLEOTIDE SEQUENCE</scope>
    <source>
        <strain evidence="1">CBS 621.78</strain>
    </source>
</reference>
<proteinExistence type="predicted"/>
<dbReference type="Proteomes" id="UP000249057">
    <property type="component" value="Unassembled WGS sequence"/>
</dbReference>
<keyword evidence="2" id="KW-1185">Reference proteome</keyword>
<gene>
    <name evidence="1" type="ORF">BO95DRAFT_377220</name>
</gene>
<name>A0ACD1FS34_9EURO</name>
<sequence length="416" mass="45398">YAITQVAGLAANSCSIFTSVQQPAKALQLLEFSRGLILGYLIDNLTDPDQLRMDYPHLATESIELRQNVPFQLEKCLAGIRQQPGYERFLLKPPVEELVAQATHGPLVTINMTDIGSHAIFSLAWLWNHCVKPVLDSLANHRHDVPEADSLPRIWWIGAGAASSLPFHAAGIYDRPGQSTVDYAISSYTPTIKALAYSRSCLAKIQPRDSPKSVLIVAMPETPHQSSLPGVEKEIEAIQQAAGSAYTVRLQQHPGSEDVLQAMQETDVIHFACHGCCDPVNLSESHLLLYRKDSSGASVDRIIVKQISNQAMSQARIAFLSACSTAQVSARKFSDESIHLASAFQVAGFGHVIASLWAADDTICATVAKAFYHYLAQDPATSFSDRSVAEALHAAVVEVRKTERHSIWASFVHFGA</sequence>
<organism evidence="1 2">
    <name type="scientific">Aspergillus brunneoviolaceus CBS 621.78</name>
    <dbReference type="NCBI Taxonomy" id="1450534"/>
    <lineage>
        <taxon>Eukaryota</taxon>
        <taxon>Fungi</taxon>
        <taxon>Dikarya</taxon>
        <taxon>Ascomycota</taxon>
        <taxon>Pezizomycotina</taxon>
        <taxon>Eurotiomycetes</taxon>
        <taxon>Eurotiomycetidae</taxon>
        <taxon>Eurotiales</taxon>
        <taxon>Aspergillaceae</taxon>
        <taxon>Aspergillus</taxon>
        <taxon>Aspergillus subgen. Circumdati</taxon>
    </lineage>
</organism>
<evidence type="ECO:0000313" key="1">
    <source>
        <dbReference type="EMBL" id="RAH39781.1"/>
    </source>
</evidence>
<evidence type="ECO:0000313" key="2">
    <source>
        <dbReference type="Proteomes" id="UP000249057"/>
    </source>
</evidence>
<accession>A0ACD1FS34</accession>